<reference evidence="2" key="1">
    <citation type="submission" date="2021-10" db="EMBL/GenBank/DDBJ databases">
        <title>Streptomonospora sp. nov., isolated from mangrove soil.</title>
        <authorList>
            <person name="Chen X."/>
            <person name="Ge X."/>
            <person name="Liu W."/>
        </authorList>
    </citation>
    <scope>NUCLEOTIDE SEQUENCE</scope>
    <source>
        <strain evidence="2">S1-112</strain>
    </source>
</reference>
<organism evidence="2 3">
    <name type="scientific">Streptomonospora mangrovi</name>
    <dbReference type="NCBI Taxonomy" id="2883123"/>
    <lineage>
        <taxon>Bacteria</taxon>
        <taxon>Bacillati</taxon>
        <taxon>Actinomycetota</taxon>
        <taxon>Actinomycetes</taxon>
        <taxon>Streptosporangiales</taxon>
        <taxon>Nocardiopsidaceae</taxon>
        <taxon>Streptomonospora</taxon>
    </lineage>
</organism>
<evidence type="ECO:0000313" key="2">
    <source>
        <dbReference type="EMBL" id="MDA0565943.1"/>
    </source>
</evidence>
<dbReference type="InterPro" id="IPR007278">
    <property type="entry name" value="DUF397"/>
</dbReference>
<evidence type="ECO:0000259" key="1">
    <source>
        <dbReference type="Pfam" id="PF04149"/>
    </source>
</evidence>
<dbReference type="Pfam" id="PF04149">
    <property type="entry name" value="DUF397"/>
    <property type="match status" value="1"/>
</dbReference>
<dbReference type="RefSeq" id="WP_270073205.1">
    <property type="nucleotide sequence ID" value="NZ_JAJAQC010000028.1"/>
</dbReference>
<feature type="domain" description="DUF397" evidence="1">
    <location>
        <begin position="3"/>
        <end position="55"/>
    </location>
</feature>
<name>A0A9X3NMB8_9ACTN</name>
<comment type="caution">
    <text evidence="2">The sequence shown here is derived from an EMBL/GenBank/DDBJ whole genome shotgun (WGS) entry which is preliminary data.</text>
</comment>
<protein>
    <submittedName>
        <fullName evidence="2">DUF397 domain-containing protein</fullName>
    </submittedName>
</protein>
<dbReference type="EMBL" id="JAJAQC010000028">
    <property type="protein sequence ID" value="MDA0565943.1"/>
    <property type="molecule type" value="Genomic_DNA"/>
</dbReference>
<keyword evidence="3" id="KW-1185">Reference proteome</keyword>
<dbReference type="Proteomes" id="UP001140076">
    <property type="component" value="Unassembled WGS sequence"/>
</dbReference>
<evidence type="ECO:0000313" key="3">
    <source>
        <dbReference type="Proteomes" id="UP001140076"/>
    </source>
</evidence>
<accession>A0A9X3NMB8</accession>
<sequence>MTSWRKSSYSTSTGGECVEIGETPNAVLVRDTQNRAAGYMVVPREEWAAFLMAVKATEL</sequence>
<dbReference type="AlphaFoldDB" id="A0A9X3NMB8"/>
<proteinExistence type="predicted"/>
<gene>
    <name evidence="2" type="ORF">LG943_16715</name>
</gene>